<dbReference type="Proteomes" id="UP000192578">
    <property type="component" value="Unassembled WGS sequence"/>
</dbReference>
<protein>
    <submittedName>
        <fullName evidence="1">Uncharacterized protein</fullName>
    </submittedName>
</protein>
<dbReference type="OrthoDB" id="10681849at2759"/>
<dbReference type="EMBL" id="MTYJ01000415">
    <property type="protein sequence ID" value="OWA54512.1"/>
    <property type="molecule type" value="Genomic_DNA"/>
</dbReference>
<reference evidence="2" key="1">
    <citation type="submission" date="2017-01" db="EMBL/GenBank/DDBJ databases">
        <title>Comparative genomics of anhydrobiosis in the tardigrade Hypsibius dujardini.</title>
        <authorList>
            <person name="Yoshida Y."/>
            <person name="Koutsovoulos G."/>
            <person name="Laetsch D."/>
            <person name="Stevens L."/>
            <person name="Kumar S."/>
            <person name="Horikawa D."/>
            <person name="Ishino K."/>
            <person name="Komine S."/>
            <person name="Tomita M."/>
            <person name="Blaxter M."/>
            <person name="Arakawa K."/>
        </authorList>
    </citation>
    <scope>NUCLEOTIDE SEQUENCE [LARGE SCALE GENOMIC DNA]</scope>
    <source>
        <strain evidence="2">Z151</strain>
    </source>
</reference>
<proteinExistence type="predicted"/>
<keyword evidence="2" id="KW-1185">Reference proteome</keyword>
<dbReference type="AlphaFoldDB" id="A0A9X6NIL6"/>
<accession>A0A9X6NIL6</accession>
<sequence>MTYYRKSDQKGHKQNWSTFFEFTLEVTCHVKDQTPGGTETGLLCALRHDRNPDRNKLVFIPHASFYNYREFLKEVFAGESGQFQLCMDIHKSNILPQFANWKECEYFEKCAARGISPTKFPVTRQGMQADSEWSCYAPELFFHRDAESVLNADEYMYFLLMNGHTFLSLNYTTLISVLKKLPVLFVVGLTVTMKTYLAALTVASIGTNAQDLCCVTDISEAAVKNRFGSTLLPLIFNDPSDPVLVSRIVTAVSEDKN</sequence>
<name>A0A9X6NIL6_HYPEX</name>
<evidence type="ECO:0000313" key="1">
    <source>
        <dbReference type="EMBL" id="OWA54512.1"/>
    </source>
</evidence>
<gene>
    <name evidence="1" type="ORF">BV898_18912</name>
</gene>
<comment type="caution">
    <text evidence="1">The sequence shown here is derived from an EMBL/GenBank/DDBJ whole genome shotgun (WGS) entry which is preliminary data.</text>
</comment>
<organism evidence="1 2">
    <name type="scientific">Hypsibius exemplaris</name>
    <name type="common">Freshwater tardigrade</name>
    <dbReference type="NCBI Taxonomy" id="2072580"/>
    <lineage>
        <taxon>Eukaryota</taxon>
        <taxon>Metazoa</taxon>
        <taxon>Ecdysozoa</taxon>
        <taxon>Tardigrada</taxon>
        <taxon>Eutardigrada</taxon>
        <taxon>Parachela</taxon>
        <taxon>Hypsibioidea</taxon>
        <taxon>Hypsibiidae</taxon>
        <taxon>Hypsibius</taxon>
    </lineage>
</organism>
<evidence type="ECO:0000313" key="2">
    <source>
        <dbReference type="Proteomes" id="UP000192578"/>
    </source>
</evidence>